<proteinExistence type="predicted"/>
<dbReference type="RefSeq" id="WP_380025463.1">
    <property type="nucleotide sequence ID" value="NZ_JBHSHC010000067.1"/>
</dbReference>
<evidence type="ECO:0000259" key="2">
    <source>
        <dbReference type="PROSITE" id="PS51740"/>
    </source>
</evidence>
<accession>A0ABV9Q4H0</accession>
<dbReference type="NCBIfam" id="TIGR01439">
    <property type="entry name" value="lp_hng_hel_AbrB"/>
    <property type="match status" value="1"/>
</dbReference>
<keyword evidence="1 3" id="KW-0238">DNA-binding</keyword>
<dbReference type="Proteomes" id="UP001596002">
    <property type="component" value="Unassembled WGS sequence"/>
</dbReference>
<dbReference type="Pfam" id="PF04014">
    <property type="entry name" value="MazE_antitoxin"/>
    <property type="match status" value="1"/>
</dbReference>
<evidence type="ECO:0000313" key="4">
    <source>
        <dbReference type="Proteomes" id="UP001596002"/>
    </source>
</evidence>
<dbReference type="GO" id="GO:0003677">
    <property type="term" value="F:DNA binding"/>
    <property type="evidence" value="ECO:0007669"/>
    <property type="project" value="UniProtKB-KW"/>
</dbReference>
<comment type="caution">
    <text evidence="3">The sequence shown here is derived from an EMBL/GenBank/DDBJ whole genome shotgun (WGS) entry which is preliminary data.</text>
</comment>
<gene>
    <name evidence="3" type="ORF">ACFO8Q_09220</name>
</gene>
<evidence type="ECO:0000256" key="1">
    <source>
        <dbReference type="PROSITE-ProRule" id="PRU01076"/>
    </source>
</evidence>
<keyword evidence="4" id="KW-1185">Reference proteome</keyword>
<dbReference type="Gene3D" id="2.10.260.10">
    <property type="match status" value="1"/>
</dbReference>
<dbReference type="SMART" id="SM00966">
    <property type="entry name" value="SpoVT_AbrB"/>
    <property type="match status" value="1"/>
</dbReference>
<dbReference type="PROSITE" id="PS51740">
    <property type="entry name" value="SPOVT_ABRB"/>
    <property type="match status" value="1"/>
</dbReference>
<sequence length="90" mass="10032">MAITKVSSKGQIVIPSEIRKAIQAEEGDSVTLELLEDGKVLMQVIKMKPLRSLRGSLAPKDGMEAELDYKSLREEAWKAMAKEKLSDKDE</sequence>
<organism evidence="3 4">
    <name type="scientific">Effusibacillus consociatus</name>
    <dbReference type="NCBI Taxonomy" id="1117041"/>
    <lineage>
        <taxon>Bacteria</taxon>
        <taxon>Bacillati</taxon>
        <taxon>Bacillota</taxon>
        <taxon>Bacilli</taxon>
        <taxon>Bacillales</taxon>
        <taxon>Alicyclobacillaceae</taxon>
        <taxon>Effusibacillus</taxon>
    </lineage>
</organism>
<name>A0ABV9Q4H0_9BACL</name>
<dbReference type="EMBL" id="JBHSHC010000067">
    <property type="protein sequence ID" value="MFC4767540.1"/>
    <property type="molecule type" value="Genomic_DNA"/>
</dbReference>
<evidence type="ECO:0000313" key="3">
    <source>
        <dbReference type="EMBL" id="MFC4767540.1"/>
    </source>
</evidence>
<protein>
    <submittedName>
        <fullName evidence="3">AbrB/MazE/SpoVT family DNA-binding domain-containing protein</fullName>
    </submittedName>
</protein>
<dbReference type="SUPFAM" id="SSF89447">
    <property type="entry name" value="AbrB/MazE/MraZ-like"/>
    <property type="match status" value="1"/>
</dbReference>
<dbReference type="InterPro" id="IPR007159">
    <property type="entry name" value="SpoVT-AbrB_dom"/>
</dbReference>
<feature type="domain" description="SpoVT-AbrB" evidence="2">
    <location>
        <begin position="1"/>
        <end position="47"/>
    </location>
</feature>
<reference evidence="4" key="1">
    <citation type="journal article" date="2019" name="Int. J. Syst. Evol. Microbiol.">
        <title>The Global Catalogue of Microorganisms (GCM) 10K type strain sequencing project: providing services to taxonomists for standard genome sequencing and annotation.</title>
        <authorList>
            <consortium name="The Broad Institute Genomics Platform"/>
            <consortium name="The Broad Institute Genome Sequencing Center for Infectious Disease"/>
            <person name="Wu L."/>
            <person name="Ma J."/>
        </authorList>
    </citation>
    <scope>NUCLEOTIDE SEQUENCE [LARGE SCALE GENOMIC DNA]</scope>
    <source>
        <strain evidence="4">WYCCWR 12678</strain>
    </source>
</reference>
<dbReference type="InterPro" id="IPR037914">
    <property type="entry name" value="SpoVT-AbrB_sf"/>
</dbReference>